<dbReference type="Pfam" id="PF00005">
    <property type="entry name" value="ABC_tran"/>
    <property type="match status" value="1"/>
</dbReference>
<dbReference type="InterPro" id="IPR027417">
    <property type="entry name" value="P-loop_NTPase"/>
</dbReference>
<gene>
    <name evidence="4" type="ORF">HS961_17635</name>
</gene>
<evidence type="ECO:0000256" key="1">
    <source>
        <dbReference type="ARBA" id="ARBA00022741"/>
    </source>
</evidence>
<keyword evidence="5" id="KW-1185">Reference proteome</keyword>
<protein>
    <submittedName>
        <fullName evidence="4">ATP-binding cassette domain-containing protein</fullName>
    </submittedName>
</protein>
<feature type="domain" description="ABC transporter" evidence="3">
    <location>
        <begin position="39"/>
        <end position="160"/>
    </location>
</feature>
<dbReference type="Proteomes" id="UP000515240">
    <property type="component" value="Chromosome"/>
</dbReference>
<proteinExistence type="predicted"/>
<dbReference type="AlphaFoldDB" id="A0A7G5EKI2"/>
<reference evidence="4 5" key="1">
    <citation type="journal article" date="2020" name="G3 (Bethesda)">
        <title>CeMbio - The Caenorhabditis elegans Microbiome Resource.</title>
        <authorList>
            <person name="Dirksen P."/>
            <person name="Assie A."/>
            <person name="Zimmermann J."/>
            <person name="Zhang F."/>
            <person name="Tietje A.M."/>
            <person name="Marsh S.A."/>
            <person name="Felix M.A."/>
            <person name="Shapira M."/>
            <person name="Kaleta C."/>
            <person name="Schulenburg H."/>
            <person name="Samuel B."/>
        </authorList>
    </citation>
    <scope>NUCLEOTIDE SEQUENCE [LARGE SCALE GENOMIC DNA]</scope>
    <source>
        <strain evidence="4 5">BIGb0172</strain>
    </source>
</reference>
<evidence type="ECO:0000259" key="3">
    <source>
        <dbReference type="Pfam" id="PF00005"/>
    </source>
</evidence>
<evidence type="ECO:0000313" key="5">
    <source>
        <dbReference type="Proteomes" id="UP000515240"/>
    </source>
</evidence>
<keyword evidence="1" id="KW-0547">Nucleotide-binding</keyword>
<dbReference type="RefSeq" id="WP_182324224.1">
    <property type="nucleotide sequence ID" value="NZ_CP058554.1"/>
</dbReference>
<dbReference type="PANTHER" id="PTHR43158">
    <property type="entry name" value="SKFA PEPTIDE EXPORT ATP-BINDING PROTEIN SKFE"/>
    <property type="match status" value="1"/>
</dbReference>
<dbReference type="EMBL" id="CP058554">
    <property type="protein sequence ID" value="QMV74507.1"/>
    <property type="molecule type" value="Genomic_DNA"/>
</dbReference>
<dbReference type="SUPFAM" id="SSF52540">
    <property type="entry name" value="P-loop containing nucleoside triphosphate hydrolases"/>
    <property type="match status" value="1"/>
</dbReference>
<organism evidence="4 5">
    <name type="scientific">Comamonas piscis</name>
    <dbReference type="NCBI Taxonomy" id="1562974"/>
    <lineage>
        <taxon>Bacteria</taxon>
        <taxon>Pseudomonadati</taxon>
        <taxon>Pseudomonadota</taxon>
        <taxon>Betaproteobacteria</taxon>
        <taxon>Burkholderiales</taxon>
        <taxon>Comamonadaceae</taxon>
        <taxon>Comamonas</taxon>
    </lineage>
</organism>
<dbReference type="InterPro" id="IPR003439">
    <property type="entry name" value="ABC_transporter-like_ATP-bd"/>
</dbReference>
<keyword evidence="2 4" id="KW-0067">ATP-binding</keyword>
<dbReference type="PANTHER" id="PTHR43158:SF2">
    <property type="entry name" value="SKFA PEPTIDE EXPORT ATP-BINDING PROTEIN SKFE"/>
    <property type="match status" value="1"/>
</dbReference>
<evidence type="ECO:0000256" key="2">
    <source>
        <dbReference type="ARBA" id="ARBA00022840"/>
    </source>
</evidence>
<name>A0A7G5EKI2_9BURK</name>
<dbReference type="Gene3D" id="3.40.50.300">
    <property type="entry name" value="P-loop containing nucleotide triphosphate hydrolases"/>
    <property type="match status" value="1"/>
</dbReference>
<sequence>MSLDWNALEFSYPPAAPLLAGWQWQAAPGLVQLVDGWSVGKTTALQLLAGLLQGSSGSLRIDGQTPQALQRTGAVFWHEPRLPVTMPPDTTLVADWIAQMRSACPGWDEALFAQSQYSFDLLPHTAKPLLALSTGSLRKLVIALGLASGARLVLLDEPTSGLDKPALTALREALRIAAPLFAAQGRYLVLAHYEPLLEAGDGVQVVALPAA</sequence>
<accession>A0A7G5EKI2</accession>
<dbReference type="GO" id="GO:0016887">
    <property type="term" value="F:ATP hydrolysis activity"/>
    <property type="evidence" value="ECO:0007669"/>
    <property type="project" value="InterPro"/>
</dbReference>
<evidence type="ECO:0000313" key="4">
    <source>
        <dbReference type="EMBL" id="QMV74507.1"/>
    </source>
</evidence>
<dbReference type="KEGG" id="cpis:HS961_17635"/>
<dbReference type="GO" id="GO:0005524">
    <property type="term" value="F:ATP binding"/>
    <property type="evidence" value="ECO:0007669"/>
    <property type="project" value="UniProtKB-KW"/>
</dbReference>